<name>A0A2N8ZB65_9VIBR</name>
<keyword evidence="2" id="KW-1185">Reference proteome</keyword>
<dbReference type="AlphaFoldDB" id="A0A2N8ZB65"/>
<evidence type="ECO:0000313" key="2">
    <source>
        <dbReference type="Proteomes" id="UP000235828"/>
    </source>
</evidence>
<sequence length="42" mass="5111">MHLMRVWCQDKDKPPDYKGLKQFIPAMNPLFSIERMFVERTL</sequence>
<protein>
    <submittedName>
        <fullName evidence="1">Uncharacterized protein</fullName>
    </submittedName>
</protein>
<proteinExistence type="predicted"/>
<evidence type="ECO:0000313" key="1">
    <source>
        <dbReference type="EMBL" id="SON49132.1"/>
    </source>
</evidence>
<organism evidence="1 2">
    <name type="scientific">Vibrio tapetis subsp. tapetis</name>
    <dbReference type="NCBI Taxonomy" id="1671868"/>
    <lineage>
        <taxon>Bacteria</taxon>
        <taxon>Pseudomonadati</taxon>
        <taxon>Pseudomonadota</taxon>
        <taxon>Gammaproteobacteria</taxon>
        <taxon>Vibrionales</taxon>
        <taxon>Vibrionaceae</taxon>
        <taxon>Vibrio</taxon>
    </lineage>
</organism>
<dbReference type="KEGG" id="vta:A1153"/>
<gene>
    <name evidence="1" type="ORF">VTAP4600_A1153</name>
</gene>
<dbReference type="EMBL" id="LT960611">
    <property type="protein sequence ID" value="SON49132.1"/>
    <property type="molecule type" value="Genomic_DNA"/>
</dbReference>
<accession>A0A2N8ZB65</accession>
<dbReference type="Proteomes" id="UP000235828">
    <property type="component" value="Chromosome A"/>
</dbReference>
<reference evidence="1 2" key="1">
    <citation type="submission" date="2017-10" db="EMBL/GenBank/DDBJ databases">
        <authorList>
            <person name="Banno H."/>
            <person name="Chua N.-H."/>
        </authorList>
    </citation>
    <scope>NUCLEOTIDE SEQUENCE [LARGE SCALE GENOMIC DNA]</scope>
    <source>
        <strain evidence="1">Vibrio tapetis CECT4600</strain>
    </source>
</reference>